<organism evidence="2 3">
    <name type="scientific">Caballeronia glathei</name>
    <dbReference type="NCBI Taxonomy" id="60547"/>
    <lineage>
        <taxon>Bacteria</taxon>
        <taxon>Pseudomonadati</taxon>
        <taxon>Pseudomonadota</taxon>
        <taxon>Betaproteobacteria</taxon>
        <taxon>Burkholderiales</taxon>
        <taxon>Burkholderiaceae</taxon>
        <taxon>Caballeronia</taxon>
    </lineage>
</organism>
<keyword evidence="3" id="KW-1185">Reference proteome</keyword>
<dbReference type="AlphaFoldDB" id="A0A069PQZ9"/>
<dbReference type="InterPro" id="IPR032710">
    <property type="entry name" value="NTF2-like_dom_sf"/>
</dbReference>
<evidence type="ECO:0000259" key="1">
    <source>
        <dbReference type="Pfam" id="PF12680"/>
    </source>
</evidence>
<dbReference type="Pfam" id="PF12680">
    <property type="entry name" value="SnoaL_2"/>
    <property type="match status" value="1"/>
</dbReference>
<dbReference type="InterPro" id="IPR037401">
    <property type="entry name" value="SnoaL-like"/>
</dbReference>
<evidence type="ECO:0000313" key="2">
    <source>
        <dbReference type="EMBL" id="KDR43040.1"/>
    </source>
</evidence>
<comment type="caution">
    <text evidence="2">The sequence shown here is derived from an EMBL/GenBank/DDBJ whole genome shotgun (WGS) entry which is preliminary data.</text>
</comment>
<sequence length="158" mass="17833">MANPNAELIERFYRSFQALDAEGMAACYAHDIRFQDPVFGTLHGGEAADMWRMLLARAADFSLTYGNIRTSGQTASAASVATYRFTPTGRTVVNDIRSRFAIRDGLIVEHTDSFDLWRWSRQALGLKGWLFGATPLVQKALRKEARRNLADFRRKRGS</sequence>
<dbReference type="Gene3D" id="3.10.450.50">
    <property type="match status" value="1"/>
</dbReference>
<dbReference type="EMBL" id="JFHC01000011">
    <property type="protein sequence ID" value="KDR43040.1"/>
    <property type="molecule type" value="Genomic_DNA"/>
</dbReference>
<name>A0A069PQZ9_9BURK</name>
<gene>
    <name evidence="2" type="ORF">BG61_04150</name>
</gene>
<dbReference type="SUPFAM" id="SSF54427">
    <property type="entry name" value="NTF2-like"/>
    <property type="match status" value="1"/>
</dbReference>
<reference evidence="2 3" key="1">
    <citation type="submission" date="2014-03" db="EMBL/GenBank/DDBJ databases">
        <title>Draft Genome Sequences of Four Burkholderia Strains.</title>
        <authorList>
            <person name="Liu X.Y."/>
            <person name="Li C.X."/>
            <person name="Xu J.H."/>
        </authorList>
    </citation>
    <scope>NUCLEOTIDE SEQUENCE [LARGE SCALE GENOMIC DNA]</scope>
    <source>
        <strain evidence="2 3">DSM 50014</strain>
    </source>
</reference>
<dbReference type="Proteomes" id="UP000027466">
    <property type="component" value="Unassembled WGS sequence"/>
</dbReference>
<dbReference type="RefSeq" id="WP_035930041.1">
    <property type="nucleotide sequence ID" value="NZ_CADFFX010000004.1"/>
</dbReference>
<dbReference type="STRING" id="60547.GCA_000751215_02109"/>
<proteinExistence type="predicted"/>
<evidence type="ECO:0000313" key="3">
    <source>
        <dbReference type="Proteomes" id="UP000027466"/>
    </source>
</evidence>
<protein>
    <submittedName>
        <fullName evidence="2">Ketosteroid isomerase</fullName>
    </submittedName>
</protein>
<feature type="domain" description="SnoaL-like" evidence="1">
    <location>
        <begin position="9"/>
        <end position="110"/>
    </location>
</feature>
<accession>A0A069PQZ9</accession>
<keyword evidence="2" id="KW-0413">Isomerase</keyword>
<dbReference type="GO" id="GO:0016853">
    <property type="term" value="F:isomerase activity"/>
    <property type="evidence" value="ECO:0007669"/>
    <property type="project" value="UniProtKB-KW"/>
</dbReference>